<reference evidence="4 5" key="1">
    <citation type="submission" date="2021-03" db="EMBL/GenBank/DDBJ databases">
        <title>Genomic Encyclopedia of Type Strains, Phase IV (KMG-IV): sequencing the most valuable type-strain genomes for metagenomic binning, comparative biology and taxonomic classification.</title>
        <authorList>
            <person name="Goeker M."/>
        </authorList>
    </citation>
    <scope>NUCLEOTIDE SEQUENCE [LARGE SCALE GENOMIC DNA]</scope>
    <source>
        <strain evidence="4 5">DSM 26675</strain>
    </source>
</reference>
<keyword evidence="5" id="KW-1185">Reference proteome</keyword>
<name>A0ABS4RK63_9BACI</name>
<feature type="domain" description="J" evidence="3">
    <location>
        <begin position="416"/>
        <end position="476"/>
    </location>
</feature>
<dbReference type="Gene3D" id="1.10.287.110">
    <property type="entry name" value="DnaJ domain"/>
    <property type="match status" value="1"/>
</dbReference>
<dbReference type="CDD" id="cd06257">
    <property type="entry name" value="DnaJ"/>
    <property type="match status" value="1"/>
</dbReference>
<dbReference type="Proteomes" id="UP001519293">
    <property type="component" value="Unassembled WGS sequence"/>
</dbReference>
<keyword evidence="1" id="KW-0235">DNA replication</keyword>
<evidence type="ECO:0000313" key="4">
    <source>
        <dbReference type="EMBL" id="MBP2243283.1"/>
    </source>
</evidence>
<sequence>MEIVAIIVFLFIFIFVTQQLGAKRLDNIDSKLLLRENAPYEDFVDGNELLKGSNVIVKGPLRVYPQLFGMNNFHEFYVGVQETKKMTITSDRNHATIYVGPYKFLGELHLGMTGFELHDFEIKKKKGSIDIFREYKEIFNILNRLDDPNFVHTLRQLLLHWALFERIRTEGLEFSNKQSGYFIEGGMTKSSMEKKRAKLLEKHTEHFFTYEGYIEDYATQRVDKKYKYDLRFDREELLVKELGIMIKGPIYMYTKKFNFTGFGAGTLIIKETIDVNIKFEKEADRTIRVKSMIANNQIIPIQQSNGQYSLPHTIYKLLEELDKFSLDLHTLKEALFEILFSLDLFNGAINRGLIREVDDYSFVVNDVYLIELQMNELHEELFQKVQRIFIELDRLKGYTEQGQFGSSHDKEAEIDQYLKILELDTNVRNFTIIKRQYKKLAKKYHPDLANGDPEKMSEINVAYEALDAIFNQYVHS</sequence>
<accession>A0ABS4RK63</accession>
<comment type="caution">
    <text evidence="4">The sequence shown here is derived from an EMBL/GenBank/DDBJ whole genome shotgun (WGS) entry which is preliminary data.</text>
</comment>
<dbReference type="PROSITE" id="PS50076">
    <property type="entry name" value="DNAJ_2"/>
    <property type="match status" value="1"/>
</dbReference>
<dbReference type="SMART" id="SM00271">
    <property type="entry name" value="DnaJ"/>
    <property type="match status" value="1"/>
</dbReference>
<dbReference type="EMBL" id="JAGIKZ010000040">
    <property type="protein sequence ID" value="MBP2243283.1"/>
    <property type="molecule type" value="Genomic_DNA"/>
</dbReference>
<dbReference type="SUPFAM" id="SSF46565">
    <property type="entry name" value="Chaperone J-domain"/>
    <property type="match status" value="1"/>
</dbReference>
<evidence type="ECO:0000259" key="3">
    <source>
        <dbReference type="PROSITE" id="PS50076"/>
    </source>
</evidence>
<dbReference type="InterPro" id="IPR036869">
    <property type="entry name" value="J_dom_sf"/>
</dbReference>
<gene>
    <name evidence="4" type="ORF">J2Z40_003882</name>
</gene>
<evidence type="ECO:0000256" key="1">
    <source>
        <dbReference type="ARBA" id="ARBA00022705"/>
    </source>
</evidence>
<proteinExistence type="predicted"/>
<evidence type="ECO:0000313" key="5">
    <source>
        <dbReference type="Proteomes" id="UP001519293"/>
    </source>
</evidence>
<evidence type="ECO:0000256" key="2">
    <source>
        <dbReference type="ARBA" id="ARBA00023016"/>
    </source>
</evidence>
<dbReference type="InterPro" id="IPR001623">
    <property type="entry name" value="DnaJ_domain"/>
</dbReference>
<protein>
    <submittedName>
        <fullName evidence="4">DnaJ-domain-containing protein 1</fullName>
    </submittedName>
</protein>
<keyword evidence="2" id="KW-0346">Stress response</keyword>
<organism evidence="4 5">
    <name type="scientific">Cytobacillus eiseniae</name>
    <dbReference type="NCBI Taxonomy" id="762947"/>
    <lineage>
        <taxon>Bacteria</taxon>
        <taxon>Bacillati</taxon>
        <taxon>Bacillota</taxon>
        <taxon>Bacilli</taxon>
        <taxon>Bacillales</taxon>
        <taxon>Bacillaceae</taxon>
        <taxon>Cytobacillus</taxon>
    </lineage>
</organism>
<dbReference type="RefSeq" id="WP_066391845.1">
    <property type="nucleotide sequence ID" value="NZ_JAGIKZ010000040.1"/>
</dbReference>
<dbReference type="Pfam" id="PF00226">
    <property type="entry name" value="DnaJ"/>
    <property type="match status" value="1"/>
</dbReference>